<evidence type="ECO:0000313" key="4">
    <source>
        <dbReference type="Proteomes" id="UP000015453"/>
    </source>
</evidence>
<name>S8E3U1_9LAMI</name>
<dbReference type="InterPro" id="IPR051761">
    <property type="entry name" value="MLP-like_ligand-binding"/>
</dbReference>
<accession>S8E3U1</accession>
<reference evidence="3 4" key="1">
    <citation type="journal article" date="2013" name="BMC Genomics">
        <title>The miniature genome of a carnivorous plant Genlisea aurea contains a low number of genes and short non-coding sequences.</title>
        <authorList>
            <person name="Leushkin E.V."/>
            <person name="Sutormin R.A."/>
            <person name="Nabieva E.R."/>
            <person name="Penin A.A."/>
            <person name="Kondrashov A.S."/>
            <person name="Logacheva M.D."/>
        </authorList>
    </citation>
    <scope>NUCLEOTIDE SEQUENCE [LARGE SCALE GENOMIC DNA]</scope>
</reference>
<dbReference type="InterPro" id="IPR024949">
    <property type="entry name" value="Bet_v_I_allergen"/>
</dbReference>
<dbReference type="Gene3D" id="3.30.530.20">
    <property type="match status" value="1"/>
</dbReference>
<dbReference type="FunFam" id="3.30.530.20:FF:000007">
    <property type="entry name" value="Major pollen allergen Bet v 1-A"/>
    <property type="match status" value="1"/>
</dbReference>
<dbReference type="InterPro" id="IPR000916">
    <property type="entry name" value="Bet_v_I/MLP"/>
</dbReference>
<dbReference type="GO" id="GO:0009738">
    <property type="term" value="P:abscisic acid-activated signaling pathway"/>
    <property type="evidence" value="ECO:0007669"/>
    <property type="project" value="InterPro"/>
</dbReference>
<dbReference type="OrthoDB" id="1567931at2759"/>
<dbReference type="GO" id="GO:0004864">
    <property type="term" value="F:protein phosphatase inhibitor activity"/>
    <property type="evidence" value="ECO:0007669"/>
    <property type="project" value="InterPro"/>
</dbReference>
<dbReference type="AlphaFoldDB" id="S8E3U1"/>
<keyword evidence="4" id="KW-1185">Reference proteome</keyword>
<dbReference type="InterPro" id="IPR023393">
    <property type="entry name" value="START-like_dom_sf"/>
</dbReference>
<gene>
    <name evidence="3" type="ORF">M569_04429</name>
</gene>
<feature type="domain" description="Bet v I/Major latex protein" evidence="2">
    <location>
        <begin position="1"/>
        <end position="152"/>
    </location>
</feature>
<proteinExistence type="inferred from homology"/>
<dbReference type="PANTHER" id="PTHR31907">
    <property type="entry name" value="MLP-LIKE PROTEIN 423"/>
    <property type="match status" value="1"/>
</dbReference>
<evidence type="ECO:0000313" key="3">
    <source>
        <dbReference type="EMBL" id="EPS70333.1"/>
    </source>
</evidence>
<evidence type="ECO:0000256" key="1">
    <source>
        <dbReference type="ARBA" id="ARBA00009744"/>
    </source>
</evidence>
<protein>
    <recommendedName>
        <fullName evidence="2">Bet v I/Major latex protein domain-containing protein</fullName>
    </recommendedName>
</protein>
<dbReference type="GO" id="GO:0038023">
    <property type="term" value="F:signaling receptor activity"/>
    <property type="evidence" value="ECO:0007669"/>
    <property type="project" value="InterPro"/>
</dbReference>
<sequence length="154" mass="16969">MASKIEVSVELKSDANKIWESIKESANFFPKALPHQYDSIEVLEGDGKSIGSVRLVKFKNGLSEISTTKEKIVDFDEETKTISYTVIDGSLVNYYNNFKASLSVSSINGESGSSVKWSAEFEKTSEQVPDPELIKGFAVKSFQDLDAFLLANGL</sequence>
<dbReference type="GO" id="GO:0006952">
    <property type="term" value="P:defense response"/>
    <property type="evidence" value="ECO:0007669"/>
    <property type="project" value="InterPro"/>
</dbReference>
<comment type="similarity">
    <text evidence="1">Belongs to the BetVI family.</text>
</comment>
<dbReference type="PRINTS" id="PR00634">
    <property type="entry name" value="BETALLERGEN"/>
</dbReference>
<dbReference type="SUPFAM" id="SSF55961">
    <property type="entry name" value="Bet v1-like"/>
    <property type="match status" value="1"/>
</dbReference>
<dbReference type="EMBL" id="AUSU01001722">
    <property type="protein sequence ID" value="EPS70333.1"/>
    <property type="molecule type" value="Genomic_DNA"/>
</dbReference>
<organism evidence="3 4">
    <name type="scientific">Genlisea aurea</name>
    <dbReference type="NCBI Taxonomy" id="192259"/>
    <lineage>
        <taxon>Eukaryota</taxon>
        <taxon>Viridiplantae</taxon>
        <taxon>Streptophyta</taxon>
        <taxon>Embryophyta</taxon>
        <taxon>Tracheophyta</taxon>
        <taxon>Spermatophyta</taxon>
        <taxon>Magnoliopsida</taxon>
        <taxon>eudicotyledons</taxon>
        <taxon>Gunneridae</taxon>
        <taxon>Pentapetalae</taxon>
        <taxon>asterids</taxon>
        <taxon>lamiids</taxon>
        <taxon>Lamiales</taxon>
        <taxon>Lentibulariaceae</taxon>
        <taxon>Genlisea</taxon>
    </lineage>
</organism>
<dbReference type="CDD" id="cd07816">
    <property type="entry name" value="Bet_v1-like"/>
    <property type="match status" value="1"/>
</dbReference>
<dbReference type="Proteomes" id="UP000015453">
    <property type="component" value="Unassembled WGS sequence"/>
</dbReference>
<dbReference type="SMART" id="SM01037">
    <property type="entry name" value="Bet_v_1"/>
    <property type="match status" value="1"/>
</dbReference>
<evidence type="ECO:0000259" key="2">
    <source>
        <dbReference type="SMART" id="SM01037"/>
    </source>
</evidence>
<comment type="caution">
    <text evidence="3">The sequence shown here is derived from an EMBL/GenBank/DDBJ whole genome shotgun (WGS) entry which is preliminary data.</text>
</comment>
<dbReference type="GO" id="GO:0010427">
    <property type="term" value="F:abscisic acid binding"/>
    <property type="evidence" value="ECO:0007669"/>
    <property type="project" value="InterPro"/>
</dbReference>
<dbReference type="Pfam" id="PF00407">
    <property type="entry name" value="Bet_v_1"/>
    <property type="match status" value="1"/>
</dbReference>